<dbReference type="AlphaFoldDB" id="A0A4R7C8M5"/>
<keyword evidence="1" id="KW-1133">Transmembrane helix</keyword>
<feature type="transmembrane region" description="Helical" evidence="1">
    <location>
        <begin position="72"/>
        <end position="91"/>
    </location>
</feature>
<feature type="transmembrane region" description="Helical" evidence="1">
    <location>
        <begin position="45"/>
        <end position="60"/>
    </location>
</feature>
<protein>
    <submittedName>
        <fullName evidence="2">Uncharacterized protein</fullName>
    </submittedName>
</protein>
<evidence type="ECO:0000313" key="3">
    <source>
        <dbReference type="Proteomes" id="UP000295122"/>
    </source>
</evidence>
<comment type="caution">
    <text evidence="2">The sequence shown here is derived from an EMBL/GenBank/DDBJ whole genome shotgun (WGS) entry which is preliminary data.</text>
</comment>
<proteinExistence type="predicted"/>
<gene>
    <name evidence="2" type="ORF">EV668_1617</name>
</gene>
<dbReference type="EMBL" id="SNZR01000011">
    <property type="protein sequence ID" value="TDR94332.1"/>
    <property type="molecule type" value="Genomic_DNA"/>
</dbReference>
<name>A0A4R7C8M5_9HYPH</name>
<dbReference type="OrthoDB" id="7433288at2"/>
<keyword evidence="1" id="KW-0472">Membrane</keyword>
<sequence length="174" mass="19581">MFRKIAIATAAYLVCSLALYGCNSPVSFVVFSKSTRIGLPYWKEISVFIVVLVGLAVLIPPRQNFIPFSVRLPVFAVLALLLPTVIIGAYADWTRTELIRQFEADHLIEHSFFRSIREAPADIVQFYLHAAALKNCVPYAWSYREMAFYELRPGVAINVLPQGWLKMCGIGARP</sequence>
<accession>A0A4R7C8M5</accession>
<dbReference type="PROSITE" id="PS51257">
    <property type="entry name" value="PROKAR_LIPOPROTEIN"/>
    <property type="match status" value="1"/>
</dbReference>
<reference evidence="2 3" key="1">
    <citation type="submission" date="2019-03" db="EMBL/GenBank/DDBJ databases">
        <title>Genomic Encyclopedia of Type Strains, Phase IV (KMG-IV): sequencing the most valuable type-strain genomes for metagenomic binning, comparative biology and taxonomic classification.</title>
        <authorList>
            <person name="Goeker M."/>
        </authorList>
    </citation>
    <scope>NUCLEOTIDE SEQUENCE [LARGE SCALE GENOMIC DNA]</scope>
    <source>
        <strain evidence="2 3">DSM 25903</strain>
    </source>
</reference>
<evidence type="ECO:0000313" key="2">
    <source>
        <dbReference type="EMBL" id="TDR94332.1"/>
    </source>
</evidence>
<organism evidence="2 3">
    <name type="scientific">Enterovirga rhinocerotis</name>
    <dbReference type="NCBI Taxonomy" id="1339210"/>
    <lineage>
        <taxon>Bacteria</taxon>
        <taxon>Pseudomonadati</taxon>
        <taxon>Pseudomonadota</taxon>
        <taxon>Alphaproteobacteria</taxon>
        <taxon>Hyphomicrobiales</taxon>
        <taxon>Methylobacteriaceae</taxon>
        <taxon>Enterovirga</taxon>
    </lineage>
</organism>
<dbReference type="Proteomes" id="UP000295122">
    <property type="component" value="Unassembled WGS sequence"/>
</dbReference>
<keyword evidence="3" id="KW-1185">Reference proteome</keyword>
<dbReference type="RefSeq" id="WP_133769237.1">
    <property type="nucleotide sequence ID" value="NZ_SNZR01000011.1"/>
</dbReference>
<keyword evidence="1" id="KW-0812">Transmembrane</keyword>
<evidence type="ECO:0000256" key="1">
    <source>
        <dbReference type="SAM" id="Phobius"/>
    </source>
</evidence>